<dbReference type="EMBL" id="CM042880">
    <property type="protein sequence ID" value="KAI4388172.1"/>
    <property type="molecule type" value="Genomic_DNA"/>
</dbReference>
<gene>
    <name evidence="1" type="ORF">MLD38_000527</name>
</gene>
<sequence>MGKLSVKLSATVALVLLFAISRATVARHHTTITTVEFEDEGSLGGPEQSCREQIQRQDLEHCEQYLASRRDRRLGNGEEYDEGPLARHMMRSCCHQLKQVDQQCRCPEIRQIVREQQQEYTGHEMEEIVRAARELPSACEVSPRRCEIRAVWL</sequence>
<accession>A0ACB9SBM4</accession>
<evidence type="ECO:0000313" key="1">
    <source>
        <dbReference type="EMBL" id="KAI4388172.1"/>
    </source>
</evidence>
<name>A0ACB9SBM4_9MYRT</name>
<proteinExistence type="predicted"/>
<comment type="caution">
    <text evidence="1">The sequence shown here is derived from an EMBL/GenBank/DDBJ whole genome shotgun (WGS) entry which is preliminary data.</text>
</comment>
<organism evidence="1 2">
    <name type="scientific">Melastoma candidum</name>
    <dbReference type="NCBI Taxonomy" id="119954"/>
    <lineage>
        <taxon>Eukaryota</taxon>
        <taxon>Viridiplantae</taxon>
        <taxon>Streptophyta</taxon>
        <taxon>Embryophyta</taxon>
        <taxon>Tracheophyta</taxon>
        <taxon>Spermatophyta</taxon>
        <taxon>Magnoliopsida</taxon>
        <taxon>eudicotyledons</taxon>
        <taxon>Gunneridae</taxon>
        <taxon>Pentapetalae</taxon>
        <taxon>rosids</taxon>
        <taxon>malvids</taxon>
        <taxon>Myrtales</taxon>
        <taxon>Melastomataceae</taxon>
        <taxon>Melastomatoideae</taxon>
        <taxon>Melastomateae</taxon>
        <taxon>Melastoma</taxon>
    </lineage>
</organism>
<reference evidence="2" key="1">
    <citation type="journal article" date="2023" name="Front. Plant Sci.">
        <title>Chromosomal-level genome assembly of Melastoma candidum provides insights into trichome evolution.</title>
        <authorList>
            <person name="Zhong Y."/>
            <person name="Wu W."/>
            <person name="Sun C."/>
            <person name="Zou P."/>
            <person name="Liu Y."/>
            <person name="Dai S."/>
            <person name="Zhou R."/>
        </authorList>
    </citation>
    <scope>NUCLEOTIDE SEQUENCE [LARGE SCALE GENOMIC DNA]</scope>
</reference>
<dbReference type="Proteomes" id="UP001057402">
    <property type="component" value="Chromosome 1"/>
</dbReference>
<keyword evidence="2" id="KW-1185">Reference proteome</keyword>
<protein>
    <submittedName>
        <fullName evidence="1">Uncharacterized protein</fullName>
    </submittedName>
</protein>
<evidence type="ECO:0000313" key="2">
    <source>
        <dbReference type="Proteomes" id="UP001057402"/>
    </source>
</evidence>